<accession>A0A7C1GNT7</accession>
<dbReference type="AlphaFoldDB" id="A0A7C1GNT7"/>
<reference evidence="2" key="1">
    <citation type="journal article" date="2020" name="mSystems">
        <title>Genome- and Community-Level Interaction Insights into Carbon Utilization and Element Cycling Functions of Hydrothermarchaeota in Hydrothermal Sediment.</title>
        <authorList>
            <person name="Zhou Z."/>
            <person name="Liu Y."/>
            <person name="Xu W."/>
            <person name="Pan J."/>
            <person name="Luo Z.H."/>
            <person name="Li M."/>
        </authorList>
    </citation>
    <scope>NUCLEOTIDE SEQUENCE [LARGE SCALE GENOMIC DNA]</scope>
    <source>
        <strain evidence="2">SpSt-116</strain>
    </source>
</reference>
<comment type="caution">
    <text evidence="2">The sequence shown here is derived from an EMBL/GenBank/DDBJ whole genome shotgun (WGS) entry which is preliminary data.</text>
</comment>
<feature type="coiled-coil region" evidence="1">
    <location>
        <begin position="181"/>
        <end position="208"/>
    </location>
</feature>
<organism evidence="2">
    <name type="scientific">Thermofilum adornatum</name>
    <dbReference type="NCBI Taxonomy" id="1365176"/>
    <lineage>
        <taxon>Archaea</taxon>
        <taxon>Thermoproteota</taxon>
        <taxon>Thermoprotei</taxon>
        <taxon>Thermofilales</taxon>
        <taxon>Thermofilaceae</taxon>
        <taxon>Thermofilum</taxon>
    </lineage>
</organism>
<name>A0A7C1GNT7_9CREN</name>
<evidence type="ECO:0000313" key="2">
    <source>
        <dbReference type="EMBL" id="HDP14452.1"/>
    </source>
</evidence>
<sequence>MNKTIAALVIALLVVTQVFASTIVVSQPGTTDQEKLSRHISFLYNQTVRLENFINSHVANETKKQELLGEISNVKNILDQAKNTLAAGDLNQTRELIRQASSELRAIALQLTKEIRERAQERKQRFIEAEIRALTNQVASLSRVAEKFKSLGADVSNVTSLLTSASNLLSQAQTSLKNNDTAKALQLLAQAREQIKQAEKSIRDLATQLRARQVQKDLEHFVNATQRIYERLEKFAPNIAQMFKNWSDTRIKEVQSLISQGKNVEALLKLRQSFFEMNHVVAGLMELGRVDTTLREAENIAKVIRTCNATLASQIDSKVQEIRVAMNNKDLQKVHELMGELRQLIAQSRFACRPARKK</sequence>
<evidence type="ECO:0000256" key="1">
    <source>
        <dbReference type="SAM" id="Coils"/>
    </source>
</evidence>
<dbReference type="EMBL" id="DSAY01000030">
    <property type="protein sequence ID" value="HDP14452.1"/>
    <property type="molecule type" value="Genomic_DNA"/>
</dbReference>
<keyword evidence="1" id="KW-0175">Coiled coil</keyword>
<gene>
    <name evidence="2" type="ORF">ENN26_01560</name>
</gene>
<protein>
    <submittedName>
        <fullName evidence="2">Uncharacterized protein</fullName>
    </submittedName>
</protein>
<proteinExistence type="predicted"/>